<dbReference type="SUPFAM" id="SSF51306">
    <property type="entry name" value="LexA/Signal peptidase"/>
    <property type="match status" value="1"/>
</dbReference>
<gene>
    <name evidence="9" type="primary">lepB</name>
    <name evidence="9" type="ORF">IAB71_09530</name>
</gene>
<dbReference type="PROSITE" id="PS00760">
    <property type="entry name" value="SPASE_I_2"/>
    <property type="match status" value="1"/>
</dbReference>
<accession>A0A9D1P3Q0</accession>
<reference evidence="9" key="1">
    <citation type="submission" date="2020-10" db="EMBL/GenBank/DDBJ databases">
        <authorList>
            <person name="Gilroy R."/>
        </authorList>
    </citation>
    <scope>NUCLEOTIDE SEQUENCE</scope>
    <source>
        <strain evidence="9">CHK188-20938</strain>
    </source>
</reference>
<keyword evidence="7" id="KW-0645">Protease</keyword>
<feature type="domain" description="Peptidase S26" evidence="8">
    <location>
        <begin position="26"/>
        <end position="184"/>
    </location>
</feature>
<dbReference type="GO" id="GO:0009003">
    <property type="term" value="F:signal peptidase activity"/>
    <property type="evidence" value="ECO:0007669"/>
    <property type="project" value="UniProtKB-EC"/>
</dbReference>
<dbReference type="Proteomes" id="UP000824169">
    <property type="component" value="Unassembled WGS sequence"/>
</dbReference>
<dbReference type="PRINTS" id="PR00727">
    <property type="entry name" value="LEADERPTASE"/>
</dbReference>
<feature type="active site" evidence="6">
    <location>
        <position position="99"/>
    </location>
</feature>
<dbReference type="EMBL" id="DVOO01000029">
    <property type="protein sequence ID" value="HIV25996.1"/>
    <property type="molecule type" value="Genomic_DNA"/>
</dbReference>
<dbReference type="InterPro" id="IPR000223">
    <property type="entry name" value="Pept_S26A_signal_pept_1"/>
</dbReference>
<comment type="similarity">
    <text evidence="3 7">Belongs to the peptidase S26 family.</text>
</comment>
<keyword evidence="7" id="KW-0812">Transmembrane</keyword>
<dbReference type="InterPro" id="IPR019533">
    <property type="entry name" value="Peptidase_S26"/>
</dbReference>
<evidence type="ECO:0000256" key="2">
    <source>
        <dbReference type="ARBA" id="ARBA00004401"/>
    </source>
</evidence>
<dbReference type="PROSITE" id="PS00761">
    <property type="entry name" value="SPASE_I_3"/>
    <property type="match status" value="1"/>
</dbReference>
<dbReference type="Pfam" id="PF10502">
    <property type="entry name" value="Peptidase_S26"/>
    <property type="match status" value="1"/>
</dbReference>
<evidence type="ECO:0000256" key="3">
    <source>
        <dbReference type="ARBA" id="ARBA00009370"/>
    </source>
</evidence>
<keyword evidence="7" id="KW-0472">Membrane</keyword>
<dbReference type="Gene3D" id="2.10.109.10">
    <property type="entry name" value="Umud Fragment, subunit A"/>
    <property type="match status" value="1"/>
</dbReference>
<sequence>MSEQEEIKKEQETDGTKKKSIGGEVWEYVRLIIIVVVAVVLLQNFVIVNARIPSESMQNTIMVGDQIFGNRLAYRFSDPERFDIVIFRYPDDESQLYIKRIIGLPGETVTIRNGKVYIDGSETPLDDSFCPETPSAKGDGVYEVPEGCYFMMGDNRNNSHDSRFWNNKFVERDKILGKAVLRYWPLNRISLIS</sequence>
<dbReference type="PANTHER" id="PTHR43390:SF1">
    <property type="entry name" value="CHLOROPLAST PROCESSING PEPTIDASE"/>
    <property type="match status" value="1"/>
</dbReference>
<dbReference type="PANTHER" id="PTHR43390">
    <property type="entry name" value="SIGNAL PEPTIDASE I"/>
    <property type="match status" value="1"/>
</dbReference>
<dbReference type="GO" id="GO:0004252">
    <property type="term" value="F:serine-type endopeptidase activity"/>
    <property type="evidence" value="ECO:0007669"/>
    <property type="project" value="InterPro"/>
</dbReference>
<feature type="active site" evidence="6">
    <location>
        <position position="56"/>
    </location>
</feature>
<evidence type="ECO:0000256" key="6">
    <source>
        <dbReference type="PIRSR" id="PIRSR600223-1"/>
    </source>
</evidence>
<protein>
    <recommendedName>
        <fullName evidence="4 7">Signal peptidase I</fullName>
        <ecNumber evidence="4 7">3.4.21.89</ecNumber>
    </recommendedName>
</protein>
<evidence type="ECO:0000256" key="1">
    <source>
        <dbReference type="ARBA" id="ARBA00000677"/>
    </source>
</evidence>
<dbReference type="InterPro" id="IPR036286">
    <property type="entry name" value="LexA/Signal_pep-like_sf"/>
</dbReference>
<comment type="subcellular location">
    <subcellularLocation>
        <location evidence="2">Cell membrane</location>
        <topology evidence="2">Single-pass type II membrane protein</topology>
    </subcellularLocation>
    <subcellularLocation>
        <location evidence="7">Membrane</location>
        <topology evidence="7">Single-pass type II membrane protein</topology>
    </subcellularLocation>
</comment>
<dbReference type="AlphaFoldDB" id="A0A9D1P3Q0"/>
<evidence type="ECO:0000256" key="5">
    <source>
        <dbReference type="ARBA" id="ARBA00022801"/>
    </source>
</evidence>
<evidence type="ECO:0000256" key="7">
    <source>
        <dbReference type="RuleBase" id="RU362042"/>
    </source>
</evidence>
<evidence type="ECO:0000313" key="9">
    <source>
        <dbReference type="EMBL" id="HIV25996.1"/>
    </source>
</evidence>
<feature type="transmembrane region" description="Helical" evidence="7">
    <location>
        <begin position="28"/>
        <end position="48"/>
    </location>
</feature>
<dbReference type="CDD" id="cd06530">
    <property type="entry name" value="S26_SPase_I"/>
    <property type="match status" value="1"/>
</dbReference>
<comment type="catalytic activity">
    <reaction evidence="1 7">
        <text>Cleavage of hydrophobic, N-terminal signal or leader sequences from secreted and periplasmic proteins.</text>
        <dbReference type="EC" id="3.4.21.89"/>
    </reaction>
</comment>
<evidence type="ECO:0000313" key="10">
    <source>
        <dbReference type="Proteomes" id="UP000824169"/>
    </source>
</evidence>
<evidence type="ECO:0000256" key="4">
    <source>
        <dbReference type="ARBA" id="ARBA00013208"/>
    </source>
</evidence>
<dbReference type="GO" id="GO:0005886">
    <property type="term" value="C:plasma membrane"/>
    <property type="evidence" value="ECO:0007669"/>
    <property type="project" value="UniProtKB-SubCell"/>
</dbReference>
<keyword evidence="7" id="KW-1133">Transmembrane helix</keyword>
<dbReference type="InterPro" id="IPR019757">
    <property type="entry name" value="Pept_S26A_signal_pept_1_Lys-AS"/>
</dbReference>
<keyword evidence="5 7" id="KW-0378">Hydrolase</keyword>
<comment type="caution">
    <text evidence="9">The sequence shown here is derived from an EMBL/GenBank/DDBJ whole genome shotgun (WGS) entry which is preliminary data.</text>
</comment>
<proteinExistence type="inferred from homology"/>
<name>A0A9D1P3Q0_9FIRM</name>
<dbReference type="NCBIfam" id="TIGR02227">
    <property type="entry name" value="sigpep_I_bact"/>
    <property type="match status" value="1"/>
</dbReference>
<dbReference type="InterPro" id="IPR019758">
    <property type="entry name" value="Pept_S26A_signal_pept_1_CS"/>
</dbReference>
<reference evidence="9" key="2">
    <citation type="journal article" date="2021" name="PeerJ">
        <title>Extensive microbial diversity within the chicken gut microbiome revealed by metagenomics and culture.</title>
        <authorList>
            <person name="Gilroy R."/>
            <person name="Ravi A."/>
            <person name="Getino M."/>
            <person name="Pursley I."/>
            <person name="Horton D.L."/>
            <person name="Alikhan N.F."/>
            <person name="Baker D."/>
            <person name="Gharbi K."/>
            <person name="Hall N."/>
            <person name="Watson M."/>
            <person name="Adriaenssens E.M."/>
            <person name="Foster-Nyarko E."/>
            <person name="Jarju S."/>
            <person name="Secka A."/>
            <person name="Antonio M."/>
            <person name="Oren A."/>
            <person name="Chaudhuri R.R."/>
            <person name="La Ragione R."/>
            <person name="Hildebrand F."/>
            <person name="Pallen M.J."/>
        </authorList>
    </citation>
    <scope>NUCLEOTIDE SEQUENCE</scope>
    <source>
        <strain evidence="9">CHK188-20938</strain>
    </source>
</reference>
<dbReference type="EC" id="3.4.21.89" evidence="4 7"/>
<evidence type="ECO:0000259" key="8">
    <source>
        <dbReference type="Pfam" id="PF10502"/>
    </source>
</evidence>
<dbReference type="GO" id="GO:0006465">
    <property type="term" value="P:signal peptide processing"/>
    <property type="evidence" value="ECO:0007669"/>
    <property type="project" value="InterPro"/>
</dbReference>
<organism evidence="9 10">
    <name type="scientific">Candidatus Scatomonas pullistercoris</name>
    <dbReference type="NCBI Taxonomy" id="2840920"/>
    <lineage>
        <taxon>Bacteria</taxon>
        <taxon>Bacillati</taxon>
        <taxon>Bacillota</taxon>
        <taxon>Clostridia</taxon>
        <taxon>Lachnospirales</taxon>
        <taxon>Lachnospiraceae</taxon>
        <taxon>Lachnospiraceae incertae sedis</taxon>
        <taxon>Candidatus Scatomonas</taxon>
    </lineage>
</organism>